<gene>
    <name evidence="2" type="primary">Hypp3811</name>
    <name evidence="2" type="ORF">BLAG_LOCUS21080</name>
</gene>
<evidence type="ECO:0000256" key="1">
    <source>
        <dbReference type="SAM" id="MobiDB-lite"/>
    </source>
</evidence>
<evidence type="ECO:0000313" key="2">
    <source>
        <dbReference type="EMBL" id="CAH1267946.1"/>
    </source>
</evidence>
<accession>A0A8K0EYK3</accession>
<feature type="compositionally biased region" description="Basic and acidic residues" evidence="1">
    <location>
        <begin position="24"/>
        <end position="40"/>
    </location>
</feature>
<dbReference type="AlphaFoldDB" id="A0A8K0EYK3"/>
<evidence type="ECO:0000313" key="3">
    <source>
        <dbReference type="Proteomes" id="UP000838412"/>
    </source>
</evidence>
<protein>
    <submittedName>
        <fullName evidence="2">Hypp3811 protein</fullName>
    </submittedName>
</protein>
<reference evidence="2" key="1">
    <citation type="submission" date="2022-01" db="EMBL/GenBank/DDBJ databases">
        <authorList>
            <person name="Braso-Vives M."/>
        </authorList>
    </citation>
    <scope>NUCLEOTIDE SEQUENCE</scope>
</reference>
<dbReference type="EMBL" id="OV696691">
    <property type="protein sequence ID" value="CAH1267946.1"/>
    <property type="molecule type" value="Genomic_DNA"/>
</dbReference>
<name>A0A8K0EYK3_BRALA</name>
<sequence>MYRMRRTIGMGLEEVLHDGHANMERRLRDRDDQARREREWVPAARSFHNDDEEPDEVETLNEEDELSDHEELSDTTSLLSNPCLFT</sequence>
<feature type="region of interest" description="Disordered" evidence="1">
    <location>
        <begin position="24"/>
        <end position="86"/>
    </location>
</feature>
<feature type="compositionally biased region" description="Acidic residues" evidence="1">
    <location>
        <begin position="50"/>
        <end position="73"/>
    </location>
</feature>
<keyword evidence="3" id="KW-1185">Reference proteome</keyword>
<proteinExistence type="predicted"/>
<organism evidence="2 3">
    <name type="scientific">Branchiostoma lanceolatum</name>
    <name type="common">Common lancelet</name>
    <name type="synonym">Amphioxus lanceolatum</name>
    <dbReference type="NCBI Taxonomy" id="7740"/>
    <lineage>
        <taxon>Eukaryota</taxon>
        <taxon>Metazoa</taxon>
        <taxon>Chordata</taxon>
        <taxon>Cephalochordata</taxon>
        <taxon>Leptocardii</taxon>
        <taxon>Amphioxiformes</taxon>
        <taxon>Branchiostomatidae</taxon>
        <taxon>Branchiostoma</taxon>
    </lineage>
</organism>
<dbReference type="Proteomes" id="UP000838412">
    <property type="component" value="Chromosome 6"/>
</dbReference>